<dbReference type="AlphaFoldDB" id="A0AAV0FJ68"/>
<evidence type="ECO:0000313" key="2">
    <source>
        <dbReference type="Proteomes" id="UP001152523"/>
    </source>
</evidence>
<gene>
    <name evidence="1" type="ORF">CEPIT_LOCUS34448</name>
</gene>
<accession>A0AAV0FJ68</accession>
<dbReference type="EMBL" id="CAMAPF010000987">
    <property type="protein sequence ID" value="CAH9135362.1"/>
    <property type="molecule type" value="Genomic_DNA"/>
</dbReference>
<name>A0AAV0FJ68_9ASTE</name>
<keyword evidence="2" id="KW-1185">Reference proteome</keyword>
<organism evidence="1 2">
    <name type="scientific">Cuscuta epithymum</name>
    <dbReference type="NCBI Taxonomy" id="186058"/>
    <lineage>
        <taxon>Eukaryota</taxon>
        <taxon>Viridiplantae</taxon>
        <taxon>Streptophyta</taxon>
        <taxon>Embryophyta</taxon>
        <taxon>Tracheophyta</taxon>
        <taxon>Spermatophyta</taxon>
        <taxon>Magnoliopsida</taxon>
        <taxon>eudicotyledons</taxon>
        <taxon>Gunneridae</taxon>
        <taxon>Pentapetalae</taxon>
        <taxon>asterids</taxon>
        <taxon>lamiids</taxon>
        <taxon>Solanales</taxon>
        <taxon>Convolvulaceae</taxon>
        <taxon>Cuscuteae</taxon>
        <taxon>Cuscuta</taxon>
        <taxon>Cuscuta subgen. Cuscuta</taxon>
    </lineage>
</organism>
<proteinExistence type="predicted"/>
<evidence type="ECO:0000313" key="1">
    <source>
        <dbReference type="EMBL" id="CAH9135362.1"/>
    </source>
</evidence>
<sequence>MVGIPVGKTSGDHVVPGGEDTIKFGDVRAALARCMAVQMECSERPYGSASARACCFMLVTMLGQLSKRLLWGRTVRCRQLGWSTMTPLVIPQPIFVRLQLLRNDSKRSPQLLSSLLLRKGSGGCGATSSSCKFPGGYQGGHRWGTRW</sequence>
<reference evidence="1" key="1">
    <citation type="submission" date="2022-07" db="EMBL/GenBank/DDBJ databases">
        <authorList>
            <person name="Macas J."/>
            <person name="Novak P."/>
            <person name="Neumann P."/>
        </authorList>
    </citation>
    <scope>NUCLEOTIDE SEQUENCE</scope>
</reference>
<protein>
    <submittedName>
        <fullName evidence="1">Uncharacterized protein</fullName>
    </submittedName>
</protein>
<comment type="caution">
    <text evidence="1">The sequence shown here is derived from an EMBL/GenBank/DDBJ whole genome shotgun (WGS) entry which is preliminary data.</text>
</comment>
<dbReference type="Proteomes" id="UP001152523">
    <property type="component" value="Unassembled WGS sequence"/>
</dbReference>